<dbReference type="STRING" id="1261.HMPREF3195_00116"/>
<sequence length="71" mass="8750">MNTYNKSRGLIKYFKLYVFFLKSVFFRQDELLVFLTELIIMTGYRRFNKIKFIALFSKKFDDLVFYCKVSY</sequence>
<comment type="caution">
    <text evidence="1">The sequence shown here is derived from an EMBL/GenBank/DDBJ whole genome shotgun (WGS) entry which is preliminary data.</text>
</comment>
<dbReference type="PATRIC" id="fig|1261.3.peg.1131"/>
<dbReference type="Proteomes" id="UP000070326">
    <property type="component" value="Unassembled WGS sequence"/>
</dbReference>
<dbReference type="AlphaFoldDB" id="A0A135YZC1"/>
<organism evidence="1 2">
    <name type="scientific">Peptostreptococcus anaerobius</name>
    <dbReference type="NCBI Taxonomy" id="1261"/>
    <lineage>
        <taxon>Bacteria</taxon>
        <taxon>Bacillati</taxon>
        <taxon>Bacillota</taxon>
        <taxon>Clostridia</taxon>
        <taxon>Peptostreptococcales</taxon>
        <taxon>Peptostreptococcaceae</taxon>
        <taxon>Peptostreptococcus</taxon>
    </lineage>
</organism>
<accession>A0A135YZC1</accession>
<evidence type="ECO:0000313" key="1">
    <source>
        <dbReference type="EMBL" id="KXI14745.1"/>
    </source>
</evidence>
<reference evidence="1 2" key="1">
    <citation type="submission" date="2016-02" db="EMBL/GenBank/DDBJ databases">
        <authorList>
            <person name="Wen L."/>
            <person name="He K."/>
            <person name="Yang H."/>
        </authorList>
    </citation>
    <scope>NUCLEOTIDE SEQUENCE [LARGE SCALE GENOMIC DNA]</scope>
    <source>
        <strain evidence="1 2">MJR8628A</strain>
    </source>
</reference>
<proteinExistence type="predicted"/>
<dbReference type="EMBL" id="LSQZ01000002">
    <property type="protein sequence ID" value="KXI14745.1"/>
    <property type="molecule type" value="Genomic_DNA"/>
</dbReference>
<gene>
    <name evidence="1" type="ORF">HMPREF3195_00116</name>
</gene>
<protein>
    <submittedName>
        <fullName evidence="1">Uncharacterized protein</fullName>
    </submittedName>
</protein>
<name>A0A135YZC1_9FIRM</name>
<evidence type="ECO:0000313" key="2">
    <source>
        <dbReference type="Proteomes" id="UP000070326"/>
    </source>
</evidence>